<dbReference type="GO" id="GO:0004803">
    <property type="term" value="F:transposase activity"/>
    <property type="evidence" value="ECO:0007669"/>
    <property type="project" value="InterPro"/>
</dbReference>
<name>Q0AUV4_SYNWW</name>
<keyword evidence="3" id="KW-1185">Reference proteome</keyword>
<dbReference type="NCBIfam" id="NF047593">
    <property type="entry name" value="IS66_ISAeme5_TnpA"/>
    <property type="match status" value="1"/>
</dbReference>
<dbReference type="AlphaFoldDB" id="Q0AUV4"/>
<dbReference type="EMBL" id="CP000448">
    <property type="protein sequence ID" value="ABI69500.1"/>
    <property type="molecule type" value="Genomic_DNA"/>
</dbReference>
<evidence type="ECO:0000313" key="1">
    <source>
        <dbReference type="EMBL" id="ABI69492.1"/>
    </source>
</evidence>
<dbReference type="InterPro" id="IPR002514">
    <property type="entry name" value="Transposase_8"/>
</dbReference>
<dbReference type="KEGG" id="swo:Swol_2201"/>
<evidence type="ECO:0000313" key="2">
    <source>
        <dbReference type="EMBL" id="ABI69500.1"/>
    </source>
</evidence>
<organism evidence="2 3">
    <name type="scientific">Syntrophomonas wolfei subsp. wolfei (strain DSM 2245B / Goettingen)</name>
    <dbReference type="NCBI Taxonomy" id="335541"/>
    <lineage>
        <taxon>Bacteria</taxon>
        <taxon>Bacillati</taxon>
        <taxon>Bacillota</taxon>
        <taxon>Clostridia</taxon>
        <taxon>Eubacteriales</taxon>
        <taxon>Syntrophomonadaceae</taxon>
        <taxon>Syntrophomonas</taxon>
    </lineage>
</organism>
<dbReference type="GO" id="GO:0003677">
    <property type="term" value="F:DNA binding"/>
    <property type="evidence" value="ECO:0007669"/>
    <property type="project" value="InterPro"/>
</dbReference>
<accession>Q0AUV4</accession>
<dbReference type="EMBL" id="CP000448">
    <property type="protein sequence ID" value="ABI69492.1"/>
    <property type="molecule type" value="Genomic_DNA"/>
</dbReference>
<reference evidence="2" key="1">
    <citation type="submission" date="2006-08" db="EMBL/GenBank/DDBJ databases">
        <title>Complete sequence of Syntrophomonas wolfei subsp. wolfei str. Goettingen.</title>
        <authorList>
            <consortium name="US DOE Joint Genome Institute"/>
            <person name="Copeland A."/>
            <person name="Lucas S."/>
            <person name="Lapidus A."/>
            <person name="Barry K."/>
            <person name="Detter J.C."/>
            <person name="Glavina del Rio T."/>
            <person name="Hammon N."/>
            <person name="Israni S."/>
            <person name="Dalin E."/>
            <person name="Tice H."/>
            <person name="Pitluck S."/>
            <person name="Brettin T."/>
            <person name="Sims D."/>
            <person name="Bruce D."/>
            <person name="Han C."/>
            <person name="Tapia R."/>
            <person name="Gilna P."/>
            <person name="Schmutz J."/>
            <person name="Larimer F."/>
            <person name="Land M."/>
            <person name="Hauser L."/>
            <person name="Kyrpides N."/>
            <person name="Kim E."/>
            <person name="Boone D.R."/>
            <person name="Brockman F."/>
            <person name="Culley D."/>
            <person name="Ferry J."/>
            <person name="Gunsalus R."/>
            <person name="McInerney M.J."/>
            <person name="Morrison M."/>
            <person name="Plugge C."/>
            <person name="Rohlin L."/>
            <person name="Scholten J."/>
            <person name="Sieber J."/>
            <person name="Stams A.J.M."/>
            <person name="Richardson P."/>
        </authorList>
    </citation>
    <scope>NUCLEOTIDE SEQUENCE</scope>
    <source>
        <strain evidence="2">Goettingen G311</strain>
    </source>
</reference>
<dbReference type="Pfam" id="PF01527">
    <property type="entry name" value="HTH_Tnp_1"/>
    <property type="match status" value="1"/>
</dbReference>
<sequence>MVNNDLRSLWEQRLADYETSGKSIATWCREHSIRNNQFYYWRKKLRMDQVENNQPVKWLPLEVEQANLAPGSIGVHVGQATVEIKPGFDPHLLRQIVKVLQTI</sequence>
<dbReference type="eggNOG" id="COG2963">
    <property type="taxonomic scope" value="Bacteria"/>
</dbReference>
<reference evidence="3" key="2">
    <citation type="journal article" date="2010" name="Environ. Microbiol.">
        <title>The genome of Syntrophomonas wolfei: new insights into syntrophic metabolism and biohydrogen production.</title>
        <authorList>
            <person name="Sieber J.R."/>
            <person name="Sims D.R."/>
            <person name="Han C."/>
            <person name="Kim E."/>
            <person name="Lykidis A."/>
            <person name="Lapidus A.L."/>
            <person name="McDonnald E."/>
            <person name="Rohlin L."/>
            <person name="Culley D.E."/>
            <person name="Gunsalus R."/>
            <person name="McInerney M.J."/>
        </authorList>
    </citation>
    <scope>NUCLEOTIDE SEQUENCE [LARGE SCALE GENOMIC DNA]</scope>
    <source>
        <strain evidence="3">DSM 2245B / Goettingen</strain>
    </source>
</reference>
<dbReference type="HOGENOM" id="CLU_151804_3_1_9"/>
<dbReference type="RefSeq" id="WP_011641583.1">
    <property type="nucleotide sequence ID" value="NC_008346.1"/>
</dbReference>
<dbReference type="KEGG" id="swo:Swol_2209"/>
<dbReference type="STRING" id="335541.Swol_2201"/>
<protein>
    <recommendedName>
        <fullName evidence="4">Transposase</fullName>
    </recommendedName>
</protein>
<dbReference type="GO" id="GO:0006313">
    <property type="term" value="P:DNA transposition"/>
    <property type="evidence" value="ECO:0007669"/>
    <property type="project" value="InterPro"/>
</dbReference>
<evidence type="ECO:0008006" key="4">
    <source>
        <dbReference type="Google" id="ProtNLM"/>
    </source>
</evidence>
<evidence type="ECO:0000313" key="3">
    <source>
        <dbReference type="Proteomes" id="UP000001968"/>
    </source>
</evidence>
<proteinExistence type="predicted"/>
<dbReference type="Proteomes" id="UP000001968">
    <property type="component" value="Chromosome"/>
</dbReference>
<gene>
    <name evidence="1" type="ordered locus">Swol_2201</name>
    <name evidence="2" type="ordered locus">Swol_2209</name>
</gene>
<dbReference type="OrthoDB" id="9808061at2"/>